<evidence type="ECO:0000256" key="2">
    <source>
        <dbReference type="ARBA" id="ARBA00022729"/>
    </source>
</evidence>
<dbReference type="SMART" id="SM00062">
    <property type="entry name" value="PBPb"/>
    <property type="match status" value="1"/>
</dbReference>
<comment type="caution">
    <text evidence="5">The sequence shown here is derived from an EMBL/GenBank/DDBJ whole genome shotgun (WGS) entry which is preliminary data.</text>
</comment>
<keyword evidence="2 3" id="KW-0732">Signal</keyword>
<dbReference type="InterPro" id="IPR001638">
    <property type="entry name" value="Solute-binding_3/MltF_N"/>
</dbReference>
<name>A0A3N9TKA7_9VIBR</name>
<dbReference type="Pfam" id="PF00497">
    <property type="entry name" value="SBP_bac_3"/>
    <property type="match status" value="1"/>
</dbReference>
<dbReference type="RefSeq" id="WP_124935357.1">
    <property type="nucleotide sequence ID" value="NZ_RJVQ01000001.1"/>
</dbReference>
<reference evidence="5 6" key="1">
    <citation type="submission" date="2018-11" db="EMBL/GenBank/DDBJ databases">
        <title>Vibrio LJC006 sp. nov., isolated from seawater during the bloom of the enteromorpha.</title>
        <authorList>
            <person name="Liang J."/>
        </authorList>
    </citation>
    <scope>NUCLEOTIDE SEQUENCE [LARGE SCALE GENOMIC DNA]</scope>
    <source>
        <strain evidence="5 6">LJC006</strain>
    </source>
</reference>
<proteinExistence type="inferred from homology"/>
<evidence type="ECO:0000256" key="3">
    <source>
        <dbReference type="SAM" id="SignalP"/>
    </source>
</evidence>
<gene>
    <name evidence="5" type="ORF">EES38_01270</name>
</gene>
<dbReference type="OrthoDB" id="7708309at2"/>
<evidence type="ECO:0000259" key="4">
    <source>
        <dbReference type="SMART" id="SM00062"/>
    </source>
</evidence>
<evidence type="ECO:0000313" key="6">
    <source>
        <dbReference type="Proteomes" id="UP000281112"/>
    </source>
</evidence>
<evidence type="ECO:0000256" key="1">
    <source>
        <dbReference type="ARBA" id="ARBA00010333"/>
    </source>
</evidence>
<organism evidence="5 6">
    <name type="scientific">Vibrio viridaestus</name>
    <dbReference type="NCBI Taxonomy" id="2487322"/>
    <lineage>
        <taxon>Bacteria</taxon>
        <taxon>Pseudomonadati</taxon>
        <taxon>Pseudomonadota</taxon>
        <taxon>Gammaproteobacteria</taxon>
        <taxon>Vibrionales</taxon>
        <taxon>Vibrionaceae</taxon>
        <taxon>Vibrio</taxon>
    </lineage>
</organism>
<dbReference type="EMBL" id="RJVQ01000001">
    <property type="protein sequence ID" value="RQW64707.1"/>
    <property type="molecule type" value="Genomic_DNA"/>
</dbReference>
<sequence>MLKRSFVLLLSLVSMWAQADLLTDIQERGYIRVGTTGDYKPFSYYDGKDFSGYDIDIAKYFSKELNVEVRFVQTSWKELVPDLEAGKYDIAMGGITRRTSRQLAAEQTQGYMTFGKLFLAKAGHGSSYDTLEKVNLPSVKVGVNIGGTNEKFAEQYLPNSTLVKFENNLDVPKAVIAGDVDVMVTETPEALFYQTTNSALEAVRKDNPFTKSQFGYLIPKGEQRLLNTINFLMDELKLKGIDKELMHKNQLM</sequence>
<evidence type="ECO:0000313" key="5">
    <source>
        <dbReference type="EMBL" id="RQW64707.1"/>
    </source>
</evidence>
<comment type="similarity">
    <text evidence="1">Belongs to the bacterial solute-binding protein 3 family.</text>
</comment>
<protein>
    <submittedName>
        <fullName evidence="5">Cyclohexadienyl dehydratase</fullName>
    </submittedName>
</protein>
<dbReference type="AlphaFoldDB" id="A0A3N9TKA7"/>
<dbReference type="Proteomes" id="UP000281112">
    <property type="component" value="Unassembled WGS sequence"/>
</dbReference>
<dbReference type="PANTHER" id="PTHR35936:SF19">
    <property type="entry name" value="AMINO-ACID-BINDING PROTEIN YXEM-RELATED"/>
    <property type="match status" value="1"/>
</dbReference>
<dbReference type="SUPFAM" id="SSF53850">
    <property type="entry name" value="Periplasmic binding protein-like II"/>
    <property type="match status" value="1"/>
</dbReference>
<dbReference type="Gene3D" id="3.40.190.10">
    <property type="entry name" value="Periplasmic binding protein-like II"/>
    <property type="match status" value="2"/>
</dbReference>
<feature type="domain" description="Solute-binding protein family 3/N-terminal" evidence="4">
    <location>
        <begin position="30"/>
        <end position="248"/>
    </location>
</feature>
<feature type="chain" id="PRO_5018001780" evidence="3">
    <location>
        <begin position="20"/>
        <end position="252"/>
    </location>
</feature>
<feature type="signal peptide" evidence="3">
    <location>
        <begin position="1"/>
        <end position="19"/>
    </location>
</feature>
<accession>A0A3N9TKA7</accession>
<keyword evidence="6" id="KW-1185">Reference proteome</keyword>
<dbReference type="PANTHER" id="PTHR35936">
    <property type="entry name" value="MEMBRANE-BOUND LYTIC MUREIN TRANSGLYCOSYLASE F"/>
    <property type="match status" value="1"/>
</dbReference>